<dbReference type="Proteomes" id="UP001412067">
    <property type="component" value="Unassembled WGS sequence"/>
</dbReference>
<accession>A0ABR2M531</accession>
<evidence type="ECO:0000313" key="3">
    <source>
        <dbReference type="Proteomes" id="UP001412067"/>
    </source>
</evidence>
<evidence type="ECO:0000313" key="2">
    <source>
        <dbReference type="EMBL" id="KAK8958920.1"/>
    </source>
</evidence>
<comment type="caution">
    <text evidence="2">The sequence shown here is derived from an EMBL/GenBank/DDBJ whole genome shotgun (WGS) entry which is preliminary data.</text>
</comment>
<reference evidence="2 3" key="1">
    <citation type="journal article" date="2022" name="Nat. Plants">
        <title>Genomes of leafy and leafless Platanthera orchids illuminate the evolution of mycoheterotrophy.</title>
        <authorList>
            <person name="Li M.H."/>
            <person name="Liu K.W."/>
            <person name="Li Z."/>
            <person name="Lu H.C."/>
            <person name="Ye Q.L."/>
            <person name="Zhang D."/>
            <person name="Wang J.Y."/>
            <person name="Li Y.F."/>
            <person name="Zhong Z.M."/>
            <person name="Liu X."/>
            <person name="Yu X."/>
            <person name="Liu D.K."/>
            <person name="Tu X.D."/>
            <person name="Liu B."/>
            <person name="Hao Y."/>
            <person name="Liao X.Y."/>
            <person name="Jiang Y.T."/>
            <person name="Sun W.H."/>
            <person name="Chen J."/>
            <person name="Chen Y.Q."/>
            <person name="Ai Y."/>
            <person name="Zhai J.W."/>
            <person name="Wu S.S."/>
            <person name="Zhou Z."/>
            <person name="Hsiao Y.Y."/>
            <person name="Wu W.L."/>
            <person name="Chen Y.Y."/>
            <person name="Lin Y.F."/>
            <person name="Hsu J.L."/>
            <person name="Li C.Y."/>
            <person name="Wang Z.W."/>
            <person name="Zhao X."/>
            <person name="Zhong W.Y."/>
            <person name="Ma X.K."/>
            <person name="Ma L."/>
            <person name="Huang J."/>
            <person name="Chen G.Z."/>
            <person name="Huang M.Z."/>
            <person name="Huang L."/>
            <person name="Peng D.H."/>
            <person name="Luo Y.B."/>
            <person name="Zou S.Q."/>
            <person name="Chen S.P."/>
            <person name="Lan S."/>
            <person name="Tsai W.C."/>
            <person name="Van de Peer Y."/>
            <person name="Liu Z.J."/>
        </authorList>
    </citation>
    <scope>NUCLEOTIDE SEQUENCE [LARGE SCALE GENOMIC DNA]</scope>
    <source>
        <strain evidence="2">Lor288</strain>
    </source>
</reference>
<sequence>MEEEEGRRGHPLLRGGGKEKMGRYGHGFSSSQMEVLAAMCEAFIPSVSSAEEVNSINGGKKHPPSKDLLDFYMASGSRSPVPNEAIFLLRGKWKQKNICKDRLVMEIINSIDLEEKDGEKEKN</sequence>
<protein>
    <submittedName>
        <fullName evidence="2">Long-chain-alcohol oxidase FAO2</fullName>
    </submittedName>
</protein>
<name>A0ABR2M531_9ASPA</name>
<feature type="region of interest" description="Disordered" evidence="1">
    <location>
        <begin position="1"/>
        <end position="25"/>
    </location>
</feature>
<gene>
    <name evidence="2" type="primary">FAO2</name>
    <name evidence="2" type="ORF">KSP40_PGU017531</name>
</gene>
<proteinExistence type="predicted"/>
<keyword evidence="3" id="KW-1185">Reference proteome</keyword>
<evidence type="ECO:0000256" key="1">
    <source>
        <dbReference type="SAM" id="MobiDB-lite"/>
    </source>
</evidence>
<organism evidence="2 3">
    <name type="scientific">Platanthera guangdongensis</name>
    <dbReference type="NCBI Taxonomy" id="2320717"/>
    <lineage>
        <taxon>Eukaryota</taxon>
        <taxon>Viridiplantae</taxon>
        <taxon>Streptophyta</taxon>
        <taxon>Embryophyta</taxon>
        <taxon>Tracheophyta</taxon>
        <taxon>Spermatophyta</taxon>
        <taxon>Magnoliopsida</taxon>
        <taxon>Liliopsida</taxon>
        <taxon>Asparagales</taxon>
        <taxon>Orchidaceae</taxon>
        <taxon>Orchidoideae</taxon>
        <taxon>Orchideae</taxon>
        <taxon>Orchidinae</taxon>
        <taxon>Platanthera</taxon>
    </lineage>
</organism>
<dbReference type="EMBL" id="JBBWWR010000012">
    <property type="protein sequence ID" value="KAK8958920.1"/>
    <property type="molecule type" value="Genomic_DNA"/>
</dbReference>